<feature type="transmembrane region" description="Helical" evidence="6">
    <location>
        <begin position="847"/>
        <end position="868"/>
    </location>
</feature>
<feature type="transmembrane region" description="Helical" evidence="6">
    <location>
        <begin position="640"/>
        <end position="658"/>
    </location>
</feature>
<evidence type="ECO:0000256" key="3">
    <source>
        <dbReference type="ARBA" id="ARBA00022692"/>
    </source>
</evidence>
<dbReference type="PROSITE" id="PS50850">
    <property type="entry name" value="MFS"/>
    <property type="match status" value="1"/>
</dbReference>
<feature type="transmembrane region" description="Helical" evidence="6">
    <location>
        <begin position="874"/>
        <end position="898"/>
    </location>
</feature>
<dbReference type="Gene3D" id="1.20.1250.20">
    <property type="entry name" value="MFS general substrate transporter like domains"/>
    <property type="match status" value="1"/>
</dbReference>
<dbReference type="InterPro" id="IPR036259">
    <property type="entry name" value="MFS_trans_sf"/>
</dbReference>
<evidence type="ECO:0000313" key="8">
    <source>
        <dbReference type="EMBL" id="CAF0809955.1"/>
    </source>
</evidence>
<dbReference type="InterPro" id="IPR011701">
    <property type="entry name" value="MFS"/>
</dbReference>
<gene>
    <name evidence="8" type="ORF">IZO911_LOCUS7405</name>
</gene>
<evidence type="ECO:0000256" key="2">
    <source>
        <dbReference type="ARBA" id="ARBA00022448"/>
    </source>
</evidence>
<dbReference type="SUPFAM" id="SSF103473">
    <property type="entry name" value="MFS general substrate transporter"/>
    <property type="match status" value="1"/>
</dbReference>
<dbReference type="PANTHER" id="PTHR23502">
    <property type="entry name" value="MAJOR FACILITATOR SUPERFAMILY"/>
    <property type="match status" value="1"/>
</dbReference>
<dbReference type="InterPro" id="IPR020846">
    <property type="entry name" value="MFS_dom"/>
</dbReference>
<feature type="transmembrane region" description="Helical" evidence="6">
    <location>
        <begin position="939"/>
        <end position="962"/>
    </location>
</feature>
<proteinExistence type="predicted"/>
<comment type="caution">
    <text evidence="8">The sequence shown here is derived from an EMBL/GenBank/DDBJ whole genome shotgun (WGS) entry which is preliminary data.</text>
</comment>
<reference evidence="8" key="1">
    <citation type="submission" date="2021-02" db="EMBL/GenBank/DDBJ databases">
        <authorList>
            <person name="Nowell W R."/>
        </authorList>
    </citation>
    <scope>NUCLEOTIDE SEQUENCE</scope>
</reference>
<feature type="domain" description="Major facilitator superfamily (MFS) profile" evidence="7">
    <location>
        <begin position="536"/>
        <end position="969"/>
    </location>
</feature>
<feature type="transmembrane region" description="Helical" evidence="6">
    <location>
        <begin position="910"/>
        <end position="933"/>
    </location>
</feature>
<evidence type="ECO:0000256" key="5">
    <source>
        <dbReference type="ARBA" id="ARBA00023136"/>
    </source>
</evidence>
<dbReference type="Proteomes" id="UP000663860">
    <property type="component" value="Unassembled WGS sequence"/>
</dbReference>
<comment type="subcellular location">
    <subcellularLocation>
        <location evidence="1">Membrane</location>
        <topology evidence="1">Multi-pass membrane protein</topology>
    </subcellularLocation>
</comment>
<keyword evidence="3 6" id="KW-0812">Transmembrane</keyword>
<keyword evidence="5 6" id="KW-0472">Membrane</keyword>
<dbReference type="GO" id="GO:0022857">
    <property type="term" value="F:transmembrane transporter activity"/>
    <property type="evidence" value="ECO:0007669"/>
    <property type="project" value="InterPro"/>
</dbReference>
<evidence type="ECO:0000256" key="4">
    <source>
        <dbReference type="ARBA" id="ARBA00022989"/>
    </source>
</evidence>
<evidence type="ECO:0000256" key="6">
    <source>
        <dbReference type="SAM" id="Phobius"/>
    </source>
</evidence>
<dbReference type="PANTHER" id="PTHR23502:SF51">
    <property type="entry name" value="QUINIDINE RESISTANCE PROTEIN 1-RELATED"/>
    <property type="match status" value="1"/>
</dbReference>
<organism evidence="8 9">
    <name type="scientific">Adineta steineri</name>
    <dbReference type="NCBI Taxonomy" id="433720"/>
    <lineage>
        <taxon>Eukaryota</taxon>
        <taxon>Metazoa</taxon>
        <taxon>Spiralia</taxon>
        <taxon>Gnathifera</taxon>
        <taxon>Rotifera</taxon>
        <taxon>Eurotatoria</taxon>
        <taxon>Bdelloidea</taxon>
        <taxon>Adinetida</taxon>
        <taxon>Adinetidae</taxon>
        <taxon>Adineta</taxon>
    </lineage>
</organism>
<accession>A0A813TIS2</accession>
<feature type="transmembrane region" description="Helical" evidence="6">
    <location>
        <begin position="607"/>
        <end position="634"/>
    </location>
</feature>
<feature type="transmembrane region" description="Helical" evidence="6">
    <location>
        <begin position="670"/>
        <end position="692"/>
    </location>
</feature>
<evidence type="ECO:0000259" key="7">
    <source>
        <dbReference type="PROSITE" id="PS50850"/>
    </source>
</evidence>
<sequence>MISQSNDTVLNCNVNLNHCDHPLSSQKISPADLSSDALFTFGAEYPADLDYRVELSRRIALTFEDADQIIIFDDIAIQILGSDSSCFANLRGYDRSLLPALWLSTGFRSGGRILVYAPPNPVELRLYLKMKVVIEKYLQREVHIEILYENSSGCLYELIRLFQDNPQRYTILCEEFAQRCPKEFYPEYHIYMLKRHFETITKNTRRSFVFPYHMTEWHQLQLENYSDRLLLPDIPKNDKAEHHFLLKSNGFTALPQMIAVSVDGTLIEDYDGYIENVEQLDPAKTKNTSKNIEIFARAIIQAIDNLYSKHRVASFVKLDSSGAGGWSSMAPNDHPVMYDFDKAQKERVSYLQKHIEQTLEGELTLPEMAVVEEFIEPQKRSGDIDADYTVCGFVLEGKFFPTSISLCGTIGGMYIEQWTSSFPVDIKDSSVYWKQMFQTYSDMVALEATKLGYKNGIYAGDLFVMKDNQHKQRDWNIRRGGRSSPESLTIFGIPNYETRVTLQMSDFGLDGTMDNIELFRIYTKICERLSQDYGMYILSSAYGYCGKDNDKGDILKFNILVHPKFLTYIDQHGQSHMLPKNKHPYLISAGLAGFLWGPLSDRFGRKIILLVTFILFLAFTIVCALARTIAVLLVFRSLQGAVICASFVVGQSAVVDIYPPEKIGFAMGLFLVPLLVGPIIGPFIGGILSSVFGWRSTFIALGIMTITATLMIFFFVPETHPHLVFQRLSRKLPKNSDDKNTKAAFNVRETDIIMKPRFIPPWRSLIFLFDMTLIPHIALCNSNFSILFLLFTVMSNRLTEKPYLLSPFSIGLCYIPTGIGSLTGSICGGWVSDWSAKRFPRAIEGRLIFNLIGSFLCPFGLLLCGWSFHFNLHLAGPLIGSTLFCFGETFMFTSTSAFATIKKPTMAGTILALISSIGFLSSGIGIIVIIPLFKILKFGYLFSILAAIIFLLICISGMVIIFQIRKSNLTTTHSNILKTTPSSHALIDQSKDIIPIQLF</sequence>
<dbReference type="EMBL" id="CAJNOE010000048">
    <property type="protein sequence ID" value="CAF0809955.1"/>
    <property type="molecule type" value="Genomic_DNA"/>
</dbReference>
<keyword evidence="2" id="KW-0813">Transport</keyword>
<evidence type="ECO:0000313" key="9">
    <source>
        <dbReference type="Proteomes" id="UP000663860"/>
    </source>
</evidence>
<evidence type="ECO:0000256" key="1">
    <source>
        <dbReference type="ARBA" id="ARBA00004141"/>
    </source>
</evidence>
<dbReference type="AlphaFoldDB" id="A0A813TIS2"/>
<dbReference type="Pfam" id="PF07690">
    <property type="entry name" value="MFS_1"/>
    <property type="match status" value="1"/>
</dbReference>
<keyword evidence="4 6" id="KW-1133">Transmembrane helix</keyword>
<feature type="transmembrane region" description="Helical" evidence="6">
    <location>
        <begin position="765"/>
        <end position="791"/>
    </location>
</feature>
<protein>
    <recommendedName>
        <fullName evidence="7">Major facilitator superfamily (MFS) profile domain-containing protein</fullName>
    </recommendedName>
</protein>
<feature type="transmembrane region" description="Helical" evidence="6">
    <location>
        <begin position="698"/>
        <end position="717"/>
    </location>
</feature>
<dbReference type="GO" id="GO:0005886">
    <property type="term" value="C:plasma membrane"/>
    <property type="evidence" value="ECO:0007669"/>
    <property type="project" value="TreeGrafter"/>
</dbReference>
<name>A0A813TIS2_9BILA</name>